<proteinExistence type="predicted"/>
<feature type="transmembrane region" description="Helical" evidence="8">
    <location>
        <begin position="288"/>
        <end position="306"/>
    </location>
</feature>
<dbReference type="EMBL" id="CP017146">
    <property type="protein sequence ID" value="QHO70743.1"/>
    <property type="molecule type" value="Genomic_DNA"/>
</dbReference>
<accession>A0A7L5AJG1</accession>
<keyword evidence="6 8" id="KW-1133">Transmembrane helix</keyword>
<keyword evidence="2" id="KW-0813">Transport</keyword>
<feature type="transmembrane region" description="Helical" evidence="8">
    <location>
        <begin position="312"/>
        <end position="332"/>
    </location>
</feature>
<protein>
    <submittedName>
        <fullName evidence="9">ABC transporter permease</fullName>
    </submittedName>
</protein>
<comment type="subcellular location">
    <subcellularLocation>
        <location evidence="1">Cell membrane</location>
        <topology evidence="1">Multi-pass membrane protein</topology>
    </subcellularLocation>
</comment>
<dbReference type="OrthoDB" id="9808136at2"/>
<keyword evidence="4" id="KW-0997">Cell inner membrane</keyword>
<evidence type="ECO:0000256" key="6">
    <source>
        <dbReference type="ARBA" id="ARBA00022989"/>
    </source>
</evidence>
<feature type="transmembrane region" description="Helical" evidence="8">
    <location>
        <begin position="141"/>
        <end position="166"/>
    </location>
</feature>
<evidence type="ECO:0000256" key="8">
    <source>
        <dbReference type="SAM" id="Phobius"/>
    </source>
</evidence>
<evidence type="ECO:0000256" key="3">
    <source>
        <dbReference type="ARBA" id="ARBA00022475"/>
    </source>
</evidence>
<dbReference type="AlphaFoldDB" id="A0A7L5AJG1"/>
<evidence type="ECO:0000256" key="4">
    <source>
        <dbReference type="ARBA" id="ARBA00022519"/>
    </source>
</evidence>
<dbReference type="Proteomes" id="UP000464507">
    <property type="component" value="Chromosome"/>
</dbReference>
<evidence type="ECO:0000256" key="7">
    <source>
        <dbReference type="ARBA" id="ARBA00023136"/>
    </source>
</evidence>
<dbReference type="CDD" id="cd06579">
    <property type="entry name" value="TM_PBP1_transp_AraH_like"/>
    <property type="match status" value="1"/>
</dbReference>
<organism evidence="9 10">
    <name type="scientific">Marisediminicola antarctica</name>
    <dbReference type="NCBI Taxonomy" id="674079"/>
    <lineage>
        <taxon>Bacteria</taxon>
        <taxon>Bacillati</taxon>
        <taxon>Actinomycetota</taxon>
        <taxon>Actinomycetes</taxon>
        <taxon>Micrococcales</taxon>
        <taxon>Microbacteriaceae</taxon>
        <taxon>Marisediminicola</taxon>
    </lineage>
</organism>
<dbReference type="PANTHER" id="PTHR32196:SF21">
    <property type="entry name" value="ABC TRANSPORTER PERMEASE PROTEIN YPHD-RELATED"/>
    <property type="match status" value="1"/>
</dbReference>
<keyword evidence="10" id="KW-1185">Reference proteome</keyword>
<feature type="transmembrane region" description="Helical" evidence="8">
    <location>
        <begin position="37"/>
        <end position="56"/>
    </location>
</feature>
<evidence type="ECO:0000313" key="9">
    <source>
        <dbReference type="EMBL" id="QHO70743.1"/>
    </source>
</evidence>
<keyword evidence="7 8" id="KW-0472">Membrane</keyword>
<keyword evidence="3" id="KW-1003">Cell membrane</keyword>
<dbReference type="RefSeq" id="WP_161887137.1">
    <property type="nucleotide sequence ID" value="NZ_CP017146.1"/>
</dbReference>
<feature type="transmembrane region" description="Helical" evidence="8">
    <location>
        <begin position="224"/>
        <end position="253"/>
    </location>
</feature>
<evidence type="ECO:0000313" key="10">
    <source>
        <dbReference type="Proteomes" id="UP000464507"/>
    </source>
</evidence>
<evidence type="ECO:0000256" key="5">
    <source>
        <dbReference type="ARBA" id="ARBA00022692"/>
    </source>
</evidence>
<dbReference type="KEGG" id="mant:BHD05_14910"/>
<dbReference type="PANTHER" id="PTHR32196">
    <property type="entry name" value="ABC TRANSPORTER PERMEASE PROTEIN YPHD-RELATED-RELATED"/>
    <property type="match status" value="1"/>
</dbReference>
<evidence type="ECO:0000256" key="1">
    <source>
        <dbReference type="ARBA" id="ARBA00004651"/>
    </source>
</evidence>
<dbReference type="GO" id="GO:0005886">
    <property type="term" value="C:plasma membrane"/>
    <property type="evidence" value="ECO:0007669"/>
    <property type="project" value="UniProtKB-SubCell"/>
</dbReference>
<feature type="transmembrane region" description="Helical" evidence="8">
    <location>
        <begin position="186"/>
        <end position="203"/>
    </location>
</feature>
<name>A0A7L5AJG1_9MICO</name>
<dbReference type="InterPro" id="IPR001851">
    <property type="entry name" value="ABC_transp_permease"/>
</dbReference>
<evidence type="ECO:0000256" key="2">
    <source>
        <dbReference type="ARBA" id="ARBA00022448"/>
    </source>
</evidence>
<dbReference type="Pfam" id="PF02653">
    <property type="entry name" value="BPD_transp_2"/>
    <property type="match status" value="1"/>
</dbReference>
<feature type="transmembrane region" description="Helical" evidence="8">
    <location>
        <begin position="68"/>
        <end position="88"/>
    </location>
</feature>
<reference evidence="9 10" key="1">
    <citation type="submission" date="2016-09" db="EMBL/GenBank/DDBJ databases">
        <title>Complete genome sequence of microbes from the polar regions.</title>
        <authorList>
            <person name="Liao L."/>
            <person name="Chen B."/>
        </authorList>
    </citation>
    <scope>NUCLEOTIDE SEQUENCE [LARGE SCALE GENOMIC DNA]</scope>
    <source>
        <strain evidence="9 10">ZS314</strain>
    </source>
</reference>
<keyword evidence="5 8" id="KW-0812">Transmembrane</keyword>
<gene>
    <name evidence="9" type="ORF">BHD05_14910</name>
</gene>
<feature type="transmembrane region" description="Helical" evidence="8">
    <location>
        <begin position="265"/>
        <end position="281"/>
    </location>
</feature>
<sequence>MTESGTQLKAAPPNGAPVEGIVKRQGSVITWIASRGIFIFTGVLLVFSVIFVNGFASSVNIIDVFHRASAIGIVAIGMTFVVISANYIDLSVVAQVATAGVILLALSPTYGVVGAMAIALFFALLYGVVNGVSVGFLKANAVVVTLGTTGIGAGILSLLTTGTIYYGPENGPIDAFGDARVGPFPLSAFVLIVVAVIASIVLSRTKFGFMIRSYGSNKQATRLAGVNSGGVVVGAFVLTSIAAMIAGFVLAAYSNTAVATMSEGFDFRALAAVIIGGNSLFGGRGSILRTFLGVIFISVLSNILVLSGFSFAWQQLVTGAVIVFAVALDALARKAEKR</sequence>
<dbReference type="GO" id="GO:0022857">
    <property type="term" value="F:transmembrane transporter activity"/>
    <property type="evidence" value="ECO:0007669"/>
    <property type="project" value="InterPro"/>
</dbReference>
<feature type="transmembrane region" description="Helical" evidence="8">
    <location>
        <begin position="108"/>
        <end position="129"/>
    </location>
</feature>